<keyword evidence="4" id="KW-1185">Reference proteome</keyword>
<dbReference type="InterPro" id="IPR025272">
    <property type="entry name" value="SocA_Panacea"/>
</dbReference>
<dbReference type="EMBL" id="QSQT01000041">
    <property type="protein sequence ID" value="RGK51601.1"/>
    <property type="molecule type" value="Genomic_DNA"/>
</dbReference>
<keyword evidence="1" id="KW-0812">Transmembrane</keyword>
<feature type="transmembrane region" description="Helical" evidence="1">
    <location>
        <begin position="20"/>
        <end position="42"/>
    </location>
</feature>
<name>A0A3E4MPE3_9BACT</name>
<dbReference type="Proteomes" id="UP000260862">
    <property type="component" value="Unassembled WGS sequence"/>
</dbReference>
<keyword evidence="1" id="KW-1133">Transmembrane helix</keyword>
<accession>A0A3E4MPE3</accession>
<evidence type="ECO:0000259" key="2">
    <source>
        <dbReference type="Pfam" id="PF13274"/>
    </source>
</evidence>
<gene>
    <name evidence="3" type="ORF">DXD04_15110</name>
</gene>
<comment type="caution">
    <text evidence="3">The sequence shown here is derived from an EMBL/GenBank/DDBJ whole genome shotgun (WGS) entry which is preliminary data.</text>
</comment>
<proteinExistence type="predicted"/>
<organism evidence="3 4">
    <name type="scientific">Phocaeicola plebeius</name>
    <dbReference type="NCBI Taxonomy" id="310297"/>
    <lineage>
        <taxon>Bacteria</taxon>
        <taxon>Pseudomonadati</taxon>
        <taxon>Bacteroidota</taxon>
        <taxon>Bacteroidia</taxon>
        <taxon>Bacteroidales</taxon>
        <taxon>Bacteroidaceae</taxon>
        <taxon>Phocaeicola</taxon>
    </lineage>
</organism>
<dbReference type="AlphaFoldDB" id="A0A3E4MPE3"/>
<dbReference type="Pfam" id="PF13274">
    <property type="entry name" value="SocA_Panacea"/>
    <property type="match status" value="1"/>
</dbReference>
<evidence type="ECO:0000256" key="1">
    <source>
        <dbReference type="SAM" id="Phobius"/>
    </source>
</evidence>
<sequence>MQKMFLHIKRKDDKNISINVLRNTIIIVILQTLIISSNSYLLEYYNFKNSIMSFGYTVNKEKNGVLLAYLAERIPNITLRKLLKLVYLTDEKFTIERGFPLTWFSYFAWKKGPVAPEVYDVKNGSFSEYVQCHRNNEDKCEVSPVSGILTQEKLNLYSQYEMDMIDKIISTYGSMSADELTDITHLDDTLWSKVVNENNLTFSDSGRSDCEIHLNRLIEGDEEKEEVFEDALEYMQFCNATSVC</sequence>
<reference evidence="3 4" key="1">
    <citation type="submission" date="2018-08" db="EMBL/GenBank/DDBJ databases">
        <title>A genome reference for cultivated species of the human gut microbiota.</title>
        <authorList>
            <person name="Zou Y."/>
            <person name="Xue W."/>
            <person name="Luo G."/>
        </authorList>
    </citation>
    <scope>NUCLEOTIDE SEQUENCE [LARGE SCALE GENOMIC DNA]</scope>
    <source>
        <strain evidence="3 4">TF10-3AC</strain>
    </source>
</reference>
<protein>
    <submittedName>
        <fullName evidence="3">DUF4065 domain-containing protein</fullName>
    </submittedName>
</protein>
<feature type="domain" description="Antitoxin SocA-like Panacea" evidence="2">
    <location>
        <begin position="82"/>
        <end position="191"/>
    </location>
</feature>
<evidence type="ECO:0000313" key="3">
    <source>
        <dbReference type="EMBL" id="RGK51601.1"/>
    </source>
</evidence>
<keyword evidence="1" id="KW-0472">Membrane</keyword>
<evidence type="ECO:0000313" key="4">
    <source>
        <dbReference type="Proteomes" id="UP000260862"/>
    </source>
</evidence>